<comment type="caution">
    <text evidence="7">The sequence shown here is derived from an EMBL/GenBank/DDBJ whole genome shotgun (WGS) entry which is preliminary data.</text>
</comment>
<protein>
    <recommendedName>
        <fullName evidence="2">precorrin-2 dehydrogenase</fullName>
        <ecNumber evidence="2">1.3.1.76</ecNumber>
    </recommendedName>
</protein>
<accession>A0A420EJY9</accession>
<keyword evidence="5" id="KW-0627">Porphyrin biosynthesis</keyword>
<evidence type="ECO:0000256" key="5">
    <source>
        <dbReference type="ARBA" id="ARBA00023244"/>
    </source>
</evidence>
<dbReference type="InterPro" id="IPR035996">
    <property type="entry name" value="4pyrrol_Methylase_sf"/>
</dbReference>
<dbReference type="NCBIfam" id="TIGR01470">
    <property type="entry name" value="cysG_Nterm"/>
    <property type="match status" value="1"/>
</dbReference>
<dbReference type="InterPro" id="IPR028161">
    <property type="entry name" value="Met8-like"/>
</dbReference>
<dbReference type="Pfam" id="PF13241">
    <property type="entry name" value="NAD_binding_7"/>
    <property type="match status" value="1"/>
</dbReference>
<name>A0A420EJY9_9SPHN</name>
<keyword evidence="8" id="KW-1185">Reference proteome</keyword>
<dbReference type="InterPro" id="IPR014777">
    <property type="entry name" value="4pyrrole_Mease_sub1"/>
</dbReference>
<reference evidence="7 8" key="1">
    <citation type="submission" date="2018-09" db="EMBL/GenBank/DDBJ databases">
        <title>Altererythrobacter spongiae sp. nov., isolated from a marine sponge.</title>
        <authorList>
            <person name="Zhuang L."/>
            <person name="Luo L."/>
        </authorList>
    </citation>
    <scope>NUCLEOTIDE SEQUENCE [LARGE SCALE GENOMIC DNA]</scope>
    <source>
        <strain evidence="7 8">HN-Y73</strain>
    </source>
</reference>
<dbReference type="GO" id="GO:0019354">
    <property type="term" value="P:siroheme biosynthetic process"/>
    <property type="evidence" value="ECO:0007669"/>
    <property type="project" value="UniProtKB-UniPathway"/>
</dbReference>
<dbReference type="OrthoDB" id="9815856at2"/>
<dbReference type="GO" id="GO:0008168">
    <property type="term" value="F:methyltransferase activity"/>
    <property type="evidence" value="ECO:0007669"/>
    <property type="project" value="InterPro"/>
</dbReference>
<dbReference type="AlphaFoldDB" id="A0A420EJY9"/>
<gene>
    <name evidence="7" type="ORF">D6851_08450</name>
</gene>
<dbReference type="Gene3D" id="3.40.50.720">
    <property type="entry name" value="NAD(P)-binding Rossmann-like Domain"/>
    <property type="match status" value="1"/>
</dbReference>
<dbReference type="PANTHER" id="PTHR35330:SF1">
    <property type="entry name" value="SIROHEME BIOSYNTHESIS PROTEIN MET8"/>
    <property type="match status" value="1"/>
</dbReference>
<dbReference type="UniPathway" id="UPA00262">
    <property type="reaction ID" value="UER00222"/>
</dbReference>
<evidence type="ECO:0000256" key="4">
    <source>
        <dbReference type="ARBA" id="ARBA00023027"/>
    </source>
</evidence>
<organism evidence="7 8">
    <name type="scientific">Altericroceibacterium spongiae</name>
    <dbReference type="NCBI Taxonomy" id="2320269"/>
    <lineage>
        <taxon>Bacteria</taxon>
        <taxon>Pseudomonadati</taxon>
        <taxon>Pseudomonadota</taxon>
        <taxon>Alphaproteobacteria</taxon>
        <taxon>Sphingomonadales</taxon>
        <taxon>Erythrobacteraceae</taxon>
        <taxon>Altericroceibacterium</taxon>
    </lineage>
</organism>
<evidence type="ECO:0000313" key="7">
    <source>
        <dbReference type="EMBL" id="RKF20974.1"/>
    </source>
</evidence>
<dbReference type="PANTHER" id="PTHR35330">
    <property type="entry name" value="SIROHEME BIOSYNTHESIS PROTEIN MET8"/>
    <property type="match status" value="1"/>
</dbReference>
<keyword evidence="4" id="KW-0520">NAD</keyword>
<dbReference type="InterPro" id="IPR036291">
    <property type="entry name" value="NAD(P)-bd_dom_sf"/>
</dbReference>
<proteinExistence type="predicted"/>
<dbReference type="SUPFAM" id="SSF75615">
    <property type="entry name" value="Siroheme synthase middle domains-like"/>
    <property type="match status" value="1"/>
</dbReference>
<sequence length="271" mass="29166">MRSLPLFHRIAGEPVIVLGEGPMAEPKRRLVERAGAVAVADIEAGIAQGARLAFVALESVENCEKSAQKLKEAGLLVNVVDRPDLCDFTTPSILERDPVLLAIGTSGASAGLAKQLRLRLEALLPQSLGRLAAALQEKRAEIRQKFPLSSDRRQALDQALGEGGMLDPLDENSVRRLQVWLDSEGSKPVGGEVEIRLLSDDPEELTLRQIRLLGSADIILFDEQVPQAILNRARADARRIALGKGGQNGTEQGQKAAERGLTVILRSQSAG</sequence>
<dbReference type="EMBL" id="RAPF01000004">
    <property type="protein sequence ID" value="RKF20974.1"/>
    <property type="molecule type" value="Genomic_DNA"/>
</dbReference>
<dbReference type="SUPFAM" id="SSF53790">
    <property type="entry name" value="Tetrapyrrole methylase"/>
    <property type="match status" value="1"/>
</dbReference>
<dbReference type="EC" id="1.3.1.76" evidence="2"/>
<evidence type="ECO:0000256" key="2">
    <source>
        <dbReference type="ARBA" id="ARBA00012400"/>
    </source>
</evidence>
<dbReference type="GO" id="GO:0004325">
    <property type="term" value="F:ferrochelatase activity"/>
    <property type="evidence" value="ECO:0007669"/>
    <property type="project" value="InterPro"/>
</dbReference>
<comment type="pathway">
    <text evidence="1">Porphyrin-containing compound metabolism; siroheme biosynthesis; sirohydrochlorin from precorrin-2: step 1/1.</text>
</comment>
<comment type="catalytic activity">
    <reaction evidence="6">
        <text>precorrin-2 + NAD(+) = sirohydrochlorin + NADH + 2 H(+)</text>
        <dbReference type="Rhea" id="RHEA:15613"/>
        <dbReference type="ChEBI" id="CHEBI:15378"/>
        <dbReference type="ChEBI" id="CHEBI:57540"/>
        <dbReference type="ChEBI" id="CHEBI:57945"/>
        <dbReference type="ChEBI" id="CHEBI:58351"/>
        <dbReference type="ChEBI" id="CHEBI:58827"/>
        <dbReference type="EC" id="1.3.1.76"/>
    </reaction>
</comment>
<dbReference type="RefSeq" id="WP_120324472.1">
    <property type="nucleotide sequence ID" value="NZ_RAPF01000004.1"/>
</dbReference>
<dbReference type="Gene3D" id="3.40.1010.10">
    <property type="entry name" value="Cobalt-precorrin-4 Transmethylase, Domain 1"/>
    <property type="match status" value="1"/>
</dbReference>
<evidence type="ECO:0000313" key="8">
    <source>
        <dbReference type="Proteomes" id="UP000284395"/>
    </source>
</evidence>
<evidence type="ECO:0000256" key="1">
    <source>
        <dbReference type="ARBA" id="ARBA00005010"/>
    </source>
</evidence>
<dbReference type="GO" id="GO:0043115">
    <property type="term" value="F:precorrin-2 dehydrogenase activity"/>
    <property type="evidence" value="ECO:0007669"/>
    <property type="project" value="UniProtKB-EC"/>
</dbReference>
<dbReference type="SUPFAM" id="SSF51735">
    <property type="entry name" value="NAD(P)-binding Rossmann-fold domains"/>
    <property type="match status" value="1"/>
</dbReference>
<evidence type="ECO:0000256" key="6">
    <source>
        <dbReference type="ARBA" id="ARBA00047561"/>
    </source>
</evidence>
<evidence type="ECO:0000256" key="3">
    <source>
        <dbReference type="ARBA" id="ARBA00023002"/>
    </source>
</evidence>
<dbReference type="Proteomes" id="UP000284395">
    <property type="component" value="Unassembled WGS sequence"/>
</dbReference>
<dbReference type="Gene3D" id="3.30.160.110">
    <property type="entry name" value="Siroheme synthase, domain 2"/>
    <property type="match status" value="1"/>
</dbReference>
<dbReference type="InterPro" id="IPR006367">
    <property type="entry name" value="Sirohaem_synthase_N"/>
</dbReference>
<keyword evidence="3" id="KW-0560">Oxidoreductase</keyword>